<evidence type="ECO:0000256" key="1">
    <source>
        <dbReference type="SAM" id="MobiDB-lite"/>
    </source>
</evidence>
<dbReference type="CDD" id="cd08504">
    <property type="entry name" value="PBP2_OppA"/>
    <property type="match status" value="1"/>
</dbReference>
<feature type="chain" id="PRO_5047523352" evidence="2">
    <location>
        <begin position="22"/>
        <end position="561"/>
    </location>
</feature>
<feature type="region of interest" description="Disordered" evidence="1">
    <location>
        <begin position="28"/>
        <end position="52"/>
    </location>
</feature>
<dbReference type="InterPro" id="IPR030678">
    <property type="entry name" value="Peptide/Ni-bd"/>
</dbReference>
<evidence type="ECO:0000313" key="5">
    <source>
        <dbReference type="Proteomes" id="UP000050668"/>
    </source>
</evidence>
<gene>
    <name evidence="4" type="ORF">AEA09_13760</name>
</gene>
<dbReference type="Gene3D" id="3.10.105.10">
    <property type="entry name" value="Dipeptide-binding Protein, Domain 3"/>
    <property type="match status" value="1"/>
</dbReference>
<dbReference type="PANTHER" id="PTHR30290">
    <property type="entry name" value="PERIPLASMIC BINDING COMPONENT OF ABC TRANSPORTER"/>
    <property type="match status" value="1"/>
</dbReference>
<keyword evidence="5" id="KW-1185">Reference proteome</keyword>
<dbReference type="InterPro" id="IPR039424">
    <property type="entry name" value="SBP_5"/>
</dbReference>
<sequence>MTKNKKFLLLTILAVFSLVLAACGFGGETTEKPKDEGNDSDSTETTSSKELNLIIPSEPPSLHPQLATDTTSGAILMNVFEGLIRLNDDSKPEAAIAESWEISDDQLTYTFKLRDAQWSNGDPVVAGDFEYAWKWALNPKNLSEYSSLLYAIKGGEAYNLYDTEKGSEEEFAKLATELGVKAQDEKTLVVTLENPTPYFLELVAFKTYLPINQKVVEGNDKWYTNADENYVTNGPFNLDTWKHDESIVLKKNTDYWDAASVALETVNIGMVENEGTAATMFKAGEIDYLGSPYQTVALDAIDGFKADGSLQIVDYAGIYNYKLNTTDKFTGNANIRKALTLAIDRKTLIDNITKGEQKPALGMVPTAIAGFEEDRGYFKDNDMEGAKAALEAGMKELGITDPSEISITISFNTSEAHAAIAQYIQEGWNKNLGITVGLDNAEWQVYLEKLNVLDYQAGRLGWIADYNDAYTFLEMYNTADNGNNDTGWENAEYTALMKQSVSETDPAKRLEIMKKAESIAVAEFPVAPIYYYTNLYVKNEKVSNMFPNALGDIQLKSVDVK</sequence>
<evidence type="ECO:0000256" key="2">
    <source>
        <dbReference type="SAM" id="SignalP"/>
    </source>
</evidence>
<dbReference type="Gene3D" id="3.40.190.10">
    <property type="entry name" value="Periplasmic binding protein-like II"/>
    <property type="match status" value="1"/>
</dbReference>
<evidence type="ECO:0000313" key="4">
    <source>
        <dbReference type="EMBL" id="KOS69529.1"/>
    </source>
</evidence>
<dbReference type="Gene3D" id="3.90.76.10">
    <property type="entry name" value="Dipeptide-binding Protein, Domain 1"/>
    <property type="match status" value="1"/>
</dbReference>
<dbReference type="Pfam" id="PF00496">
    <property type="entry name" value="SBP_bac_5"/>
    <property type="match status" value="1"/>
</dbReference>
<protein>
    <submittedName>
        <fullName evidence="4">ABC transporter substrate-binding protein</fullName>
    </submittedName>
</protein>
<accession>A0ABR5K3V7</accession>
<dbReference type="PANTHER" id="PTHR30290:SF79">
    <property type="entry name" value="DIPEPTIDE-BINDING PROTEIN DPPE"/>
    <property type="match status" value="1"/>
</dbReference>
<dbReference type="PROSITE" id="PS51257">
    <property type="entry name" value="PROKAR_LIPOPROTEIN"/>
    <property type="match status" value="1"/>
</dbReference>
<evidence type="ECO:0000259" key="3">
    <source>
        <dbReference type="Pfam" id="PF00496"/>
    </source>
</evidence>
<dbReference type="RefSeq" id="WP_053584401.1">
    <property type="nucleotide sequence ID" value="NZ_LGRV01000003.1"/>
</dbReference>
<name>A0ABR5K3V7_9BACI</name>
<keyword evidence="2" id="KW-0732">Signal</keyword>
<dbReference type="EMBL" id="LGRV01000003">
    <property type="protein sequence ID" value="KOS69529.1"/>
    <property type="molecule type" value="Genomic_DNA"/>
</dbReference>
<dbReference type="PIRSF" id="PIRSF002741">
    <property type="entry name" value="MppA"/>
    <property type="match status" value="1"/>
</dbReference>
<comment type="caution">
    <text evidence="4">The sequence shown here is derived from an EMBL/GenBank/DDBJ whole genome shotgun (WGS) entry which is preliminary data.</text>
</comment>
<dbReference type="Proteomes" id="UP000050668">
    <property type="component" value="Unassembled WGS sequence"/>
</dbReference>
<feature type="signal peptide" evidence="2">
    <location>
        <begin position="1"/>
        <end position="21"/>
    </location>
</feature>
<proteinExistence type="predicted"/>
<dbReference type="InterPro" id="IPR000914">
    <property type="entry name" value="SBP_5_dom"/>
</dbReference>
<feature type="domain" description="Solute-binding protein family 5" evidence="3">
    <location>
        <begin position="91"/>
        <end position="483"/>
    </location>
</feature>
<dbReference type="SUPFAM" id="SSF53850">
    <property type="entry name" value="Periplasmic binding protein-like II"/>
    <property type="match status" value="1"/>
</dbReference>
<organism evidence="4 5">
    <name type="scientific">Lysinibacillus contaminans</name>
    <dbReference type="NCBI Taxonomy" id="1293441"/>
    <lineage>
        <taxon>Bacteria</taxon>
        <taxon>Bacillati</taxon>
        <taxon>Bacillota</taxon>
        <taxon>Bacilli</taxon>
        <taxon>Bacillales</taxon>
        <taxon>Bacillaceae</taxon>
        <taxon>Lysinibacillus</taxon>
    </lineage>
</organism>
<reference evidence="5" key="1">
    <citation type="submission" date="2015-07" db="EMBL/GenBank/DDBJ databases">
        <title>Fjat-14205 dsm 2895.</title>
        <authorList>
            <person name="Liu B."/>
            <person name="Wang J."/>
            <person name="Zhu Y."/>
            <person name="Liu G."/>
            <person name="Chen Q."/>
            <person name="Chen Z."/>
            <person name="Lan J."/>
            <person name="Che J."/>
            <person name="Ge C."/>
            <person name="Shi H."/>
            <person name="Pan Z."/>
            <person name="Liu X."/>
        </authorList>
    </citation>
    <scope>NUCLEOTIDE SEQUENCE [LARGE SCALE GENOMIC DNA]</scope>
    <source>
        <strain evidence="5">DSM 25560</strain>
    </source>
</reference>